<dbReference type="EMBL" id="CP051428">
    <property type="protein sequence ID" value="QJC54239.1"/>
    <property type="molecule type" value="Genomic_DNA"/>
</dbReference>
<evidence type="ECO:0000313" key="8">
    <source>
        <dbReference type="EMBL" id="QJC54239.1"/>
    </source>
</evidence>
<accession>A0A6H2H3R7</accession>
<evidence type="ECO:0000256" key="3">
    <source>
        <dbReference type="ARBA" id="ARBA00022475"/>
    </source>
</evidence>
<evidence type="ECO:0000256" key="1">
    <source>
        <dbReference type="ARBA" id="ARBA00004193"/>
    </source>
</evidence>
<protein>
    <submittedName>
        <fullName evidence="8">BMP family ABC transporter substrate-binding protein</fullName>
    </submittedName>
</protein>
<reference evidence="8 9" key="1">
    <citation type="submission" date="2020-04" db="EMBL/GenBank/DDBJ databases">
        <title>Novel Paenibacillus strain UniB2 isolated from commercial digestive syrup.</title>
        <authorList>
            <person name="Thorat V."/>
            <person name="Kirdat K."/>
            <person name="Tiwarekar B."/>
            <person name="Yadav A."/>
        </authorList>
    </citation>
    <scope>NUCLEOTIDE SEQUENCE [LARGE SCALE GENOMIC DNA]</scope>
    <source>
        <strain evidence="8 9">UniB2</strain>
    </source>
</reference>
<dbReference type="CDD" id="cd06304">
    <property type="entry name" value="PBP1_BmpA_Med_PnrA-like"/>
    <property type="match status" value="1"/>
</dbReference>
<keyword evidence="9" id="KW-1185">Reference proteome</keyword>
<evidence type="ECO:0000256" key="6">
    <source>
        <dbReference type="ARBA" id="ARBA00023288"/>
    </source>
</evidence>
<dbReference type="InterPro" id="IPR028082">
    <property type="entry name" value="Peripla_BP_I"/>
</dbReference>
<dbReference type="AlphaFoldDB" id="A0A6H2H3R7"/>
<evidence type="ECO:0000259" key="7">
    <source>
        <dbReference type="Pfam" id="PF02608"/>
    </source>
</evidence>
<evidence type="ECO:0000256" key="4">
    <source>
        <dbReference type="ARBA" id="ARBA00022729"/>
    </source>
</evidence>
<keyword evidence="3" id="KW-1003">Cell membrane</keyword>
<dbReference type="SUPFAM" id="SSF53822">
    <property type="entry name" value="Periplasmic binding protein-like I"/>
    <property type="match status" value="1"/>
</dbReference>
<dbReference type="InterPro" id="IPR003760">
    <property type="entry name" value="PnrA-like"/>
</dbReference>
<feature type="domain" description="ABC transporter substrate-binding protein PnrA-like" evidence="7">
    <location>
        <begin position="53"/>
        <end position="313"/>
    </location>
</feature>
<dbReference type="PANTHER" id="PTHR34296:SF2">
    <property type="entry name" value="ABC TRANSPORTER GUANOSINE-BINDING PROTEIN NUPN"/>
    <property type="match status" value="1"/>
</dbReference>
<dbReference type="Gene3D" id="3.40.50.2300">
    <property type="match status" value="2"/>
</dbReference>
<proteinExistence type="inferred from homology"/>
<comment type="subcellular location">
    <subcellularLocation>
        <location evidence="1">Cell membrane</location>
        <topology evidence="1">Lipid-anchor</topology>
    </subcellularLocation>
</comment>
<dbReference type="KEGG" id="palr:HGI30_06560"/>
<dbReference type="Proteomes" id="UP000502136">
    <property type="component" value="Chromosome"/>
</dbReference>
<dbReference type="InterPro" id="IPR050957">
    <property type="entry name" value="BMP_lipoprotein"/>
</dbReference>
<keyword evidence="5" id="KW-0472">Membrane</keyword>
<organism evidence="8 9">
    <name type="scientific">Paenibacillus albicereus</name>
    <dbReference type="NCBI Taxonomy" id="2726185"/>
    <lineage>
        <taxon>Bacteria</taxon>
        <taxon>Bacillati</taxon>
        <taxon>Bacillota</taxon>
        <taxon>Bacilli</taxon>
        <taxon>Bacillales</taxon>
        <taxon>Paenibacillaceae</taxon>
        <taxon>Paenibacillus</taxon>
    </lineage>
</organism>
<comment type="similarity">
    <text evidence="2">Belongs to the BMP lipoprotein family.</text>
</comment>
<dbReference type="Pfam" id="PF02608">
    <property type="entry name" value="Bmp"/>
    <property type="match status" value="1"/>
</dbReference>
<dbReference type="GO" id="GO:0005886">
    <property type="term" value="C:plasma membrane"/>
    <property type="evidence" value="ECO:0007669"/>
    <property type="project" value="UniProtKB-SubCell"/>
</dbReference>
<evidence type="ECO:0000256" key="2">
    <source>
        <dbReference type="ARBA" id="ARBA00008610"/>
    </source>
</evidence>
<dbReference type="PANTHER" id="PTHR34296">
    <property type="entry name" value="TRANSCRIPTIONAL ACTIVATOR PROTEIN MED"/>
    <property type="match status" value="1"/>
</dbReference>
<dbReference type="PROSITE" id="PS51257">
    <property type="entry name" value="PROKAR_LIPOPROTEIN"/>
    <property type="match status" value="1"/>
</dbReference>
<keyword evidence="4" id="KW-0732">Signal</keyword>
<gene>
    <name evidence="8" type="ORF">HGI30_06560</name>
</gene>
<evidence type="ECO:0000256" key="5">
    <source>
        <dbReference type="ARBA" id="ARBA00023136"/>
    </source>
</evidence>
<evidence type="ECO:0000313" key="9">
    <source>
        <dbReference type="Proteomes" id="UP000502136"/>
    </source>
</evidence>
<sequence>MAHRTISGSGAAGGLRLAALLLALALALAGCGGGETAKTGASAPEGNDPGRLKVALLVPGAVNDNGWNSVAYSGLMKIKDELGAETQVSEKVGQSDMAEFLRGYAQDGFDVVIGHGFEFAEPMMDIAKDFPDTWFLVTSSTAAQEPNVASISINNREQGYLMGTAAALLSQSGKVAAIGGMDIPPITNSVAGFKEGAEAAVPGIEVLTAMTGSGEDIAKAKETAISMIEKGADVVMTNANAAGNGGIEAAKQEGVLAIGSNVDLNPIAPDTIAVSVIQDYPAAMLSVVKEVQEGRMKAEPKLLGVKEGAVYLSPYHGFEAKIPQEAKDRIEAVVASLQDGSLQVKNSD</sequence>
<name>A0A6H2H3R7_9BACL</name>
<keyword evidence="6" id="KW-0449">Lipoprotein</keyword>